<evidence type="ECO:0000313" key="10">
    <source>
        <dbReference type="Proteomes" id="UP000627292"/>
    </source>
</evidence>
<evidence type="ECO:0000256" key="6">
    <source>
        <dbReference type="SAM" id="SignalP"/>
    </source>
</evidence>
<accession>A0A917MY22</accession>
<comment type="subcellular location">
    <subcellularLocation>
        <location evidence="1">Cell outer membrane</location>
    </subcellularLocation>
</comment>
<dbReference type="GO" id="GO:0009279">
    <property type="term" value="C:cell outer membrane"/>
    <property type="evidence" value="ECO:0007669"/>
    <property type="project" value="UniProtKB-SubCell"/>
</dbReference>
<dbReference type="AlphaFoldDB" id="A0A917MY22"/>
<protein>
    <submittedName>
        <fullName evidence="9">Membrane protein</fullName>
    </submittedName>
</protein>
<evidence type="ECO:0000259" key="7">
    <source>
        <dbReference type="Pfam" id="PF07980"/>
    </source>
</evidence>
<dbReference type="PROSITE" id="PS51257">
    <property type="entry name" value="PROKAR_LIPOPROTEIN"/>
    <property type="match status" value="1"/>
</dbReference>
<proteinExistence type="inferred from homology"/>
<evidence type="ECO:0000256" key="3">
    <source>
        <dbReference type="ARBA" id="ARBA00022729"/>
    </source>
</evidence>
<keyword evidence="3 6" id="KW-0732">Signal</keyword>
<feature type="chain" id="PRO_5037987270" evidence="6">
    <location>
        <begin position="23"/>
        <end position="614"/>
    </location>
</feature>
<evidence type="ECO:0000256" key="2">
    <source>
        <dbReference type="ARBA" id="ARBA00006275"/>
    </source>
</evidence>
<comment type="caution">
    <text evidence="9">The sequence shown here is derived from an EMBL/GenBank/DDBJ whole genome shotgun (WGS) entry which is preliminary data.</text>
</comment>
<feature type="domain" description="SusD-like N-terminal" evidence="8">
    <location>
        <begin position="96"/>
        <end position="218"/>
    </location>
</feature>
<sequence length="614" mass="67573">MVMPAIKALNIVTAAAFAVLFASCTKTFLDLNPLDQPTEAVYFKTPEQFKAAANDFYNKMIGFRPVSGSNIYNWMDWGSDLLNPGYGWPSLLNAADMYWNNPYAYIRGNNILIAKVAQYPGDYAGIKQYVSAAYFFRAWHHFFLLKRFGGVPVDTVVADVNSTLLTAPRNSRYEVTKQILSDLDVAIDGLPLEAAIAAGDKGQVSKQAAMAFKARVLLYEGTYEKYVGKTTDGDGVSSGAGSNGYDAGNVTKYLTEAAALSQQVMSYGDYSLFSGVDSLSYRYLFILEDAASNPKGLTKAANKEYILSSKYDYTLLTGNANLTHTGGGGISRKLMDMFLCKDGLPYSVSPLAKGYALMTDEFENRESRMTCITGAPRQKYWGFSSAYGANYTLANYLTVANWPSYINVSYPDLSNGGSGYGSRKWSSEHPGRNDYQESYDYPQIRLAEVYLIYAEAKCELGNGTISDADLNSSINKIRARAGAAPLTNALIAPYPSLTMLGEIRRERTLELLSENTRFTDLFRWGIAEQELNQTPKGMIVQYNGQPTEIATFTNPYTKLPSYKPGTYAFGVDAATGAVILSGPPAVPMTKKNYLTSIPQDQITLNPRLLQNPQY</sequence>
<keyword evidence="10" id="KW-1185">Reference proteome</keyword>
<gene>
    <name evidence="9" type="ORF">GCM10011379_44910</name>
</gene>
<feature type="signal peptide" evidence="6">
    <location>
        <begin position="1"/>
        <end position="22"/>
    </location>
</feature>
<dbReference type="Pfam" id="PF14322">
    <property type="entry name" value="SusD-like_3"/>
    <property type="match status" value="1"/>
</dbReference>
<dbReference type="InterPro" id="IPR012944">
    <property type="entry name" value="SusD_RagB_dom"/>
</dbReference>
<name>A0A917MY22_9BACT</name>
<dbReference type="InterPro" id="IPR033985">
    <property type="entry name" value="SusD-like_N"/>
</dbReference>
<evidence type="ECO:0000313" key="9">
    <source>
        <dbReference type="EMBL" id="GGH77886.1"/>
    </source>
</evidence>
<evidence type="ECO:0000259" key="8">
    <source>
        <dbReference type="Pfam" id="PF14322"/>
    </source>
</evidence>
<reference evidence="9" key="2">
    <citation type="submission" date="2020-09" db="EMBL/GenBank/DDBJ databases">
        <authorList>
            <person name="Sun Q."/>
            <person name="Zhou Y."/>
        </authorList>
    </citation>
    <scope>NUCLEOTIDE SEQUENCE</scope>
    <source>
        <strain evidence="9">CGMCC 1.15290</strain>
    </source>
</reference>
<feature type="domain" description="RagB/SusD" evidence="7">
    <location>
        <begin position="311"/>
        <end position="614"/>
    </location>
</feature>
<dbReference type="Gene3D" id="1.25.40.390">
    <property type="match status" value="1"/>
</dbReference>
<reference evidence="9" key="1">
    <citation type="journal article" date="2014" name="Int. J. Syst. Evol. Microbiol.">
        <title>Complete genome sequence of Corynebacterium casei LMG S-19264T (=DSM 44701T), isolated from a smear-ripened cheese.</title>
        <authorList>
            <consortium name="US DOE Joint Genome Institute (JGI-PGF)"/>
            <person name="Walter F."/>
            <person name="Albersmeier A."/>
            <person name="Kalinowski J."/>
            <person name="Ruckert C."/>
        </authorList>
    </citation>
    <scope>NUCLEOTIDE SEQUENCE</scope>
    <source>
        <strain evidence="9">CGMCC 1.15290</strain>
    </source>
</reference>
<dbReference type="InterPro" id="IPR011990">
    <property type="entry name" value="TPR-like_helical_dom_sf"/>
</dbReference>
<dbReference type="Proteomes" id="UP000627292">
    <property type="component" value="Unassembled WGS sequence"/>
</dbReference>
<evidence type="ECO:0000256" key="1">
    <source>
        <dbReference type="ARBA" id="ARBA00004442"/>
    </source>
</evidence>
<dbReference type="SUPFAM" id="SSF48452">
    <property type="entry name" value="TPR-like"/>
    <property type="match status" value="1"/>
</dbReference>
<comment type="similarity">
    <text evidence="2">Belongs to the SusD family.</text>
</comment>
<keyword evidence="4" id="KW-0472">Membrane</keyword>
<organism evidence="9 10">
    <name type="scientific">Filimonas zeae</name>
    <dbReference type="NCBI Taxonomy" id="1737353"/>
    <lineage>
        <taxon>Bacteria</taxon>
        <taxon>Pseudomonadati</taxon>
        <taxon>Bacteroidota</taxon>
        <taxon>Chitinophagia</taxon>
        <taxon>Chitinophagales</taxon>
        <taxon>Chitinophagaceae</taxon>
        <taxon>Filimonas</taxon>
    </lineage>
</organism>
<dbReference type="Pfam" id="PF07980">
    <property type="entry name" value="SusD_RagB"/>
    <property type="match status" value="1"/>
</dbReference>
<keyword evidence="5" id="KW-0998">Cell outer membrane</keyword>
<evidence type="ECO:0000256" key="5">
    <source>
        <dbReference type="ARBA" id="ARBA00023237"/>
    </source>
</evidence>
<dbReference type="EMBL" id="BMIB01000004">
    <property type="protein sequence ID" value="GGH77886.1"/>
    <property type="molecule type" value="Genomic_DNA"/>
</dbReference>
<evidence type="ECO:0000256" key="4">
    <source>
        <dbReference type="ARBA" id="ARBA00023136"/>
    </source>
</evidence>